<feature type="binding site" evidence="1">
    <location>
        <position position="173"/>
    </location>
    <ligand>
        <name>ATP</name>
        <dbReference type="ChEBI" id="CHEBI:30616"/>
    </ligand>
</feature>
<accession>A0ABR1VT03</accession>
<dbReference type="PANTHER" id="PTHR45725">
    <property type="entry name" value="FORMIN HOMOLOGY 2 FAMILY MEMBER"/>
    <property type="match status" value="1"/>
</dbReference>
<keyword evidence="5" id="KW-1185">Reference proteome</keyword>
<organism evidence="4 5">
    <name type="scientific">Apiospora phragmitis</name>
    <dbReference type="NCBI Taxonomy" id="2905665"/>
    <lineage>
        <taxon>Eukaryota</taxon>
        <taxon>Fungi</taxon>
        <taxon>Dikarya</taxon>
        <taxon>Ascomycota</taxon>
        <taxon>Pezizomycotina</taxon>
        <taxon>Sordariomycetes</taxon>
        <taxon>Xylariomycetidae</taxon>
        <taxon>Amphisphaeriales</taxon>
        <taxon>Apiosporaceae</taxon>
        <taxon>Apiospora</taxon>
    </lineage>
</organism>
<feature type="compositionally biased region" description="Pro residues" evidence="2">
    <location>
        <begin position="461"/>
        <end position="479"/>
    </location>
</feature>
<feature type="compositionally biased region" description="Pro residues" evidence="2">
    <location>
        <begin position="22"/>
        <end position="32"/>
    </location>
</feature>
<name>A0ABR1VT03_9PEZI</name>
<evidence type="ECO:0000256" key="2">
    <source>
        <dbReference type="SAM" id="MobiDB-lite"/>
    </source>
</evidence>
<comment type="caution">
    <text evidence="4">The sequence shown here is derived from an EMBL/GenBank/DDBJ whole genome shotgun (WGS) entry which is preliminary data.</text>
</comment>
<keyword evidence="1" id="KW-0547">Nucleotide-binding</keyword>
<dbReference type="PANTHER" id="PTHR45725:SF18">
    <property type="entry name" value="ORC1-LIKE AAA ATPASE DOMAIN-CONTAINING PROTEIN"/>
    <property type="match status" value="1"/>
</dbReference>
<evidence type="ECO:0000256" key="1">
    <source>
        <dbReference type="PROSITE-ProRule" id="PRU10141"/>
    </source>
</evidence>
<dbReference type="RefSeq" id="XP_066718432.1">
    <property type="nucleotide sequence ID" value="XM_066856265.1"/>
</dbReference>
<protein>
    <submittedName>
        <fullName evidence="4">Kinase-like domain-containing protein</fullName>
    </submittedName>
</protein>
<dbReference type="InterPro" id="IPR011009">
    <property type="entry name" value="Kinase-like_dom_sf"/>
</dbReference>
<dbReference type="InterPro" id="IPR017441">
    <property type="entry name" value="Protein_kinase_ATP_BS"/>
</dbReference>
<proteinExistence type="predicted"/>
<evidence type="ECO:0000313" key="5">
    <source>
        <dbReference type="Proteomes" id="UP001480595"/>
    </source>
</evidence>
<evidence type="ECO:0000259" key="3">
    <source>
        <dbReference type="SMART" id="SM00220"/>
    </source>
</evidence>
<sequence>MAGFPIGYVPPQPGVQVDDNPPRPPNPEPPLLAPLQESPVPAAPGPPPLPEFFMQPPDIVAAQNEQPQPLIAGNIPLDAVAAQAASAAAAAAGAQWAADLAALNAADAAAQAEADRVEALANATRGELMAHFTIRRRTPWFQFRRFLGQGAYGVAALVADERAEGPPRLLVVKRGVDERGQVSIRREIYVLELLRGGMHSVQLLAYRDRLVGSPFWEIRDLFRNRGRYLNRLVGPTLVTEYVENGTFEDLYDKTKTWPEPVPNRILWRILLCGIRACIGMAWPTFGEHKAPGRIEVIDNRPPLQHGSAEHDVVPAMKLIDFGLARDATTGDDPPQQPEKGAFWNTRDCAGLVMALIAKAYNWQPRPGAFMDGYIETDAWDLYMPGAEFRYPTLDPPLRELIGRMMAKNEAHRVPLSVCLAVAEEAVRNHTAADYPDNWQGETDEAIMEYVQRAFLNGSAQPQPPQAPPPQPTQPPPPPQQQQSSEEGSQDDADAYDWDEYMWEFPQPPPPPPPHQQLPQGGSWEDIDMDDSDSPPSPPPPHQHFLQEGGSWEDIDLNDSDSQPPPPPHLFQLG</sequence>
<feature type="compositionally biased region" description="Acidic residues" evidence="2">
    <location>
        <begin position="487"/>
        <end position="501"/>
    </location>
</feature>
<feature type="compositionally biased region" description="Pro residues" evidence="2">
    <location>
        <begin position="505"/>
        <end position="515"/>
    </location>
</feature>
<dbReference type="GeneID" id="92089328"/>
<dbReference type="SMART" id="SM00220">
    <property type="entry name" value="S_TKc"/>
    <property type="match status" value="1"/>
</dbReference>
<evidence type="ECO:0000313" key="4">
    <source>
        <dbReference type="EMBL" id="KAK8073957.1"/>
    </source>
</evidence>
<feature type="compositionally biased region" description="Pro residues" evidence="2">
    <location>
        <begin position="562"/>
        <end position="573"/>
    </location>
</feature>
<gene>
    <name evidence="4" type="ORF">PG994_004856</name>
</gene>
<dbReference type="EMBL" id="JAQQWL010000005">
    <property type="protein sequence ID" value="KAK8073957.1"/>
    <property type="molecule type" value="Genomic_DNA"/>
</dbReference>
<feature type="region of interest" description="Disordered" evidence="2">
    <location>
        <begin position="1"/>
        <end position="54"/>
    </location>
</feature>
<feature type="region of interest" description="Disordered" evidence="2">
    <location>
        <begin position="457"/>
        <end position="573"/>
    </location>
</feature>
<feature type="compositionally biased region" description="Pro residues" evidence="2">
    <location>
        <begin position="41"/>
        <end position="50"/>
    </location>
</feature>
<reference evidence="4 5" key="1">
    <citation type="submission" date="2023-01" db="EMBL/GenBank/DDBJ databases">
        <title>Analysis of 21 Apiospora genomes using comparative genomics revels a genus with tremendous synthesis potential of carbohydrate active enzymes and secondary metabolites.</title>
        <authorList>
            <person name="Sorensen T."/>
        </authorList>
    </citation>
    <scope>NUCLEOTIDE SEQUENCE [LARGE SCALE GENOMIC DNA]</scope>
    <source>
        <strain evidence="4 5">CBS 135458</strain>
    </source>
</reference>
<dbReference type="PROSITE" id="PS00107">
    <property type="entry name" value="PROTEIN_KINASE_ATP"/>
    <property type="match status" value="1"/>
</dbReference>
<keyword evidence="1" id="KW-0067">ATP-binding</keyword>
<dbReference type="Proteomes" id="UP001480595">
    <property type="component" value="Unassembled WGS sequence"/>
</dbReference>
<feature type="domain" description="Protein kinase" evidence="3">
    <location>
        <begin position="141"/>
        <end position="426"/>
    </location>
</feature>
<dbReference type="InterPro" id="IPR000719">
    <property type="entry name" value="Prot_kinase_dom"/>
</dbReference>
<dbReference type="InterPro" id="IPR051425">
    <property type="entry name" value="Formin_Homology"/>
</dbReference>
<dbReference type="SUPFAM" id="SSF56112">
    <property type="entry name" value="Protein kinase-like (PK-like)"/>
    <property type="match status" value="1"/>
</dbReference>